<dbReference type="Pfam" id="PF00122">
    <property type="entry name" value="E1-E2_ATPase"/>
    <property type="match status" value="1"/>
</dbReference>
<keyword evidence="2 6" id="KW-0812">Transmembrane</keyword>
<reference evidence="9" key="1">
    <citation type="submission" date="2009-10" db="EMBL/GenBank/DDBJ databases">
        <title>The complete chromosome of Gordonia bronchialis DSM 43247.</title>
        <authorList>
            <consortium name="US DOE Joint Genome Institute (JGI-PGF)"/>
            <person name="Lucas S."/>
            <person name="Copeland A."/>
            <person name="Lapidus A."/>
            <person name="Glavina del Rio T."/>
            <person name="Dalin E."/>
            <person name="Tice H."/>
            <person name="Bruce D."/>
            <person name="Goodwin L."/>
            <person name="Pitluck S."/>
            <person name="Kyrpides N."/>
            <person name="Mavromatis K."/>
            <person name="Ivanova N."/>
            <person name="Ovchinnikova G."/>
            <person name="Saunders E."/>
            <person name="Brettin T."/>
            <person name="Detter J.C."/>
            <person name="Han C."/>
            <person name="Larimer F."/>
            <person name="Land M."/>
            <person name="Hauser L."/>
            <person name="Markowitz V."/>
            <person name="Cheng J.-F."/>
            <person name="Hugenholtz P."/>
            <person name="Woyke T."/>
            <person name="Wu D."/>
            <person name="Jando M."/>
            <person name="Schneider S."/>
            <person name="Goeker M."/>
            <person name="Klenk H.-P."/>
            <person name="Eisen J.A."/>
        </authorList>
    </citation>
    <scope>NUCLEOTIDE SEQUENCE [LARGE SCALE GENOMIC DNA]</scope>
    <source>
        <strain evidence="9">ATCC 25592 / DSM 43247 / BCRC 13721 / JCM 3198 / KCTC 3076 / NBRC 16047 / NCTC 10667</strain>
    </source>
</reference>
<reference evidence="8 9" key="2">
    <citation type="journal article" date="2010" name="Stand. Genomic Sci.">
        <title>Complete genome sequence of Gordonia bronchialis type strain (3410).</title>
        <authorList>
            <person name="Ivanova N."/>
            <person name="Sikorski J."/>
            <person name="Jando M."/>
            <person name="Lapidus A."/>
            <person name="Nolan M."/>
            <person name="Lucas S."/>
            <person name="Del Rio T.G."/>
            <person name="Tice H."/>
            <person name="Copeland A."/>
            <person name="Cheng J.F."/>
            <person name="Chen F."/>
            <person name="Bruce D."/>
            <person name="Goodwin L."/>
            <person name="Pitluck S."/>
            <person name="Mavromatis K."/>
            <person name="Ovchinnikova G."/>
            <person name="Pati A."/>
            <person name="Chen A."/>
            <person name="Palaniappan K."/>
            <person name="Land M."/>
            <person name="Hauser L."/>
            <person name="Chang Y.J."/>
            <person name="Jeffries C.D."/>
            <person name="Chain P."/>
            <person name="Saunders E."/>
            <person name="Han C."/>
            <person name="Detter J.C."/>
            <person name="Brettin T."/>
            <person name="Rohde M."/>
            <person name="Goker M."/>
            <person name="Bristow J."/>
            <person name="Eisen J.A."/>
            <person name="Markowitz V."/>
            <person name="Hugenholtz P."/>
            <person name="Klenk H.P."/>
            <person name="Kyrpides N.C."/>
        </authorList>
    </citation>
    <scope>NUCLEOTIDE SEQUENCE [LARGE SCALE GENOMIC DNA]</scope>
    <source>
        <strain evidence="9">ATCC 25592 / DSM 43247 / BCRC 13721 / JCM 3198 / KCTC 3076 / NBRC 16047 / NCTC 10667</strain>
    </source>
</reference>
<feature type="transmembrane region" description="Helical" evidence="6">
    <location>
        <begin position="218"/>
        <end position="237"/>
    </location>
</feature>
<feature type="transmembrane region" description="Helical" evidence="6">
    <location>
        <begin position="721"/>
        <end position="741"/>
    </location>
</feature>
<keyword evidence="3" id="KW-1278">Translocase</keyword>
<evidence type="ECO:0000256" key="6">
    <source>
        <dbReference type="SAM" id="Phobius"/>
    </source>
</evidence>
<dbReference type="InterPro" id="IPR059000">
    <property type="entry name" value="ATPase_P-type_domA"/>
</dbReference>
<accession>D0L5P8</accession>
<dbReference type="Gene3D" id="3.40.1110.10">
    <property type="entry name" value="Calcium-transporting ATPase, cytoplasmic domain N"/>
    <property type="match status" value="1"/>
</dbReference>
<dbReference type="SFLD" id="SFLDG00002">
    <property type="entry name" value="C1.7:_P-type_atpase_like"/>
    <property type="match status" value="1"/>
</dbReference>
<evidence type="ECO:0000256" key="5">
    <source>
        <dbReference type="ARBA" id="ARBA00023136"/>
    </source>
</evidence>
<feature type="transmembrane region" description="Helical" evidence="6">
    <location>
        <begin position="645"/>
        <end position="667"/>
    </location>
</feature>
<evidence type="ECO:0000256" key="1">
    <source>
        <dbReference type="ARBA" id="ARBA00004651"/>
    </source>
</evidence>
<dbReference type="NCBIfam" id="TIGR01494">
    <property type="entry name" value="ATPase_P-type"/>
    <property type="match status" value="2"/>
</dbReference>
<dbReference type="GO" id="GO:0005886">
    <property type="term" value="C:plasma membrane"/>
    <property type="evidence" value="ECO:0007669"/>
    <property type="project" value="UniProtKB-SubCell"/>
</dbReference>
<organism evidence="8 9">
    <name type="scientific">Gordonia bronchialis (strain ATCC 25592 / DSM 43247 / BCRC 13721 / JCM 3198 / KCTC 3076 / NBRC 16047 / NCTC 10667)</name>
    <name type="common">Rhodococcus bronchialis</name>
    <dbReference type="NCBI Taxonomy" id="526226"/>
    <lineage>
        <taxon>Bacteria</taxon>
        <taxon>Bacillati</taxon>
        <taxon>Actinomycetota</taxon>
        <taxon>Actinomycetes</taxon>
        <taxon>Mycobacteriales</taxon>
        <taxon>Gordoniaceae</taxon>
        <taxon>Gordonia</taxon>
    </lineage>
</organism>
<dbReference type="HOGENOM" id="CLU_002360_5_1_11"/>
<evidence type="ECO:0000256" key="4">
    <source>
        <dbReference type="ARBA" id="ARBA00022989"/>
    </source>
</evidence>
<evidence type="ECO:0000313" key="8">
    <source>
        <dbReference type="EMBL" id="ACY20577.1"/>
    </source>
</evidence>
<dbReference type="Gene3D" id="2.70.150.10">
    <property type="entry name" value="Calcium-transporting ATPase, cytoplasmic transduction domain A"/>
    <property type="match status" value="1"/>
</dbReference>
<dbReference type="SUPFAM" id="SSF56784">
    <property type="entry name" value="HAD-like"/>
    <property type="match status" value="1"/>
</dbReference>
<feature type="domain" description="P-type ATPase A" evidence="7">
    <location>
        <begin position="102"/>
        <end position="196"/>
    </location>
</feature>
<dbReference type="SFLD" id="SFLDF00027">
    <property type="entry name" value="p-type_atpase"/>
    <property type="match status" value="1"/>
</dbReference>
<dbReference type="PRINTS" id="PR00119">
    <property type="entry name" value="CATATPASE"/>
</dbReference>
<dbReference type="InterPro" id="IPR023299">
    <property type="entry name" value="ATPase_P-typ_cyto_dom_N"/>
</dbReference>
<dbReference type="AlphaFoldDB" id="D0L5P8"/>
<dbReference type="SUPFAM" id="SSF81665">
    <property type="entry name" value="Calcium ATPase, transmembrane domain M"/>
    <property type="match status" value="1"/>
</dbReference>
<dbReference type="KEGG" id="gbr:Gbro_1285"/>
<feature type="transmembrane region" description="Helical" evidence="6">
    <location>
        <begin position="614"/>
        <end position="633"/>
    </location>
</feature>
<feature type="transmembrane region" description="Helical" evidence="6">
    <location>
        <begin position="788"/>
        <end position="807"/>
    </location>
</feature>
<dbReference type="GO" id="GO:0016887">
    <property type="term" value="F:ATP hydrolysis activity"/>
    <property type="evidence" value="ECO:0007669"/>
    <property type="project" value="InterPro"/>
</dbReference>
<dbReference type="InterPro" id="IPR044492">
    <property type="entry name" value="P_typ_ATPase_HD_dom"/>
</dbReference>
<dbReference type="InterPro" id="IPR023214">
    <property type="entry name" value="HAD_sf"/>
</dbReference>
<feature type="transmembrane region" description="Helical" evidence="6">
    <location>
        <begin position="679"/>
        <end position="701"/>
    </location>
</feature>
<dbReference type="Proteomes" id="UP000001219">
    <property type="component" value="Chromosome"/>
</dbReference>
<proteinExistence type="predicted"/>
<keyword evidence="9" id="KW-1185">Reference proteome</keyword>
<evidence type="ECO:0000256" key="2">
    <source>
        <dbReference type="ARBA" id="ARBA00022692"/>
    </source>
</evidence>
<keyword evidence="4 6" id="KW-1133">Transmembrane helix</keyword>
<sequence>MTAARTDARGLSADDVAQRVAAGAVNAMPDRSGRSVADIIRANVFTRINAILGVLFAIVAFTGSFINGLFGLLIVANSGIGIIQEVRAKRTLDKLAIVGQTRPRVRRDGEVRELAPDEVVLDDIIEIGAGDQIVVDGEVVEAVALDVDESLLTGEADPVDKDPGAQVLSGSFVVAGGGAYRATKVGADAYAAQLAAEASKFTLVSSELRSGIDQILRVITWLLIPAGVLTIVNQLFISQNGLRAALLGMVAALVPMVPEGLVLMTSIAFAVGVVRLGQRQCLVNELPAIEGLARVNVVCADKTGTLTENGMRLAEIRPVEQAPPVSPELVLAALAAHDPRPNASMLAIAEAAPTTPRWSPTAVEPFTSAKKWSGMSFRDDETGAGRGNWIIGAPDVLLDPASETASVAGELGATGLRILLLGRTDVAVDTEPEGAAAVPGHFVAVALVVLEQKVRPDARDTLEYFAEQRVAVKVISGDNARSVGAVAQSLGLGSPDTSVDARELPTDTEELAEVVEKGITFGRVRPDQKRAMVKALQSHDNTVAMTGDGVNDVLALKDADIGVAMGSGSSAARSVAQIVLLDNKFATLPYVVGEGRRVIGNIERVSNLFLTKTVYAVLLALFVGIGGVVGRIAGTDPLSYPFQPIHVTISAWFTIGIPAFVLSLAPNNERARRGFVRRVLLMAVPNGIIVGLAAFTTYVLVNPGGAGVQVGGDAVDLSPGQTQAATATLMTLIAVAVYVLAVVARPYTWWKVVLIAVSAGAYVIIFAWPFTQHLFKLDSSNWQMNSVALVSAAIGIAAVEAVSRIVPRVVAARDLRRHSAHVDDLHGTRSDR</sequence>
<dbReference type="InterPro" id="IPR018303">
    <property type="entry name" value="ATPase_P-typ_P_site"/>
</dbReference>
<evidence type="ECO:0000256" key="3">
    <source>
        <dbReference type="ARBA" id="ARBA00022967"/>
    </source>
</evidence>
<name>D0L5P8_GORB4</name>
<dbReference type="InterPro" id="IPR036412">
    <property type="entry name" value="HAD-like_sf"/>
</dbReference>
<dbReference type="PANTHER" id="PTHR42861">
    <property type="entry name" value="CALCIUM-TRANSPORTING ATPASE"/>
    <property type="match status" value="1"/>
</dbReference>
<dbReference type="PRINTS" id="PR00120">
    <property type="entry name" value="HATPASE"/>
</dbReference>
<comment type="subcellular location">
    <subcellularLocation>
        <location evidence="1">Cell membrane</location>
        <topology evidence="1">Multi-pass membrane protein</topology>
    </subcellularLocation>
</comment>
<protein>
    <submittedName>
        <fullName evidence="8">ATPase, P-type (Transporting), HAD superfamily, subfamily IC</fullName>
    </submittedName>
</protein>
<feature type="transmembrane region" description="Helical" evidence="6">
    <location>
        <begin position="50"/>
        <end position="75"/>
    </location>
</feature>
<feature type="transmembrane region" description="Helical" evidence="6">
    <location>
        <begin position="249"/>
        <end position="274"/>
    </location>
</feature>
<dbReference type="InterPro" id="IPR008250">
    <property type="entry name" value="ATPase_P-typ_transduc_dom_A_sf"/>
</dbReference>
<feature type="transmembrane region" description="Helical" evidence="6">
    <location>
        <begin position="748"/>
        <end position="768"/>
    </location>
</feature>
<dbReference type="SUPFAM" id="SSF81653">
    <property type="entry name" value="Calcium ATPase, transduction domain A"/>
    <property type="match status" value="1"/>
</dbReference>
<dbReference type="PROSITE" id="PS00154">
    <property type="entry name" value="ATPASE_E1_E2"/>
    <property type="match status" value="1"/>
</dbReference>
<evidence type="ECO:0000259" key="7">
    <source>
        <dbReference type="Pfam" id="PF00122"/>
    </source>
</evidence>
<dbReference type="Gene3D" id="3.40.50.1000">
    <property type="entry name" value="HAD superfamily/HAD-like"/>
    <property type="match status" value="1"/>
</dbReference>
<dbReference type="SFLD" id="SFLDS00003">
    <property type="entry name" value="Haloacid_Dehalogenase"/>
    <property type="match status" value="1"/>
</dbReference>
<dbReference type="Gene3D" id="1.20.1110.10">
    <property type="entry name" value="Calcium-transporting ATPase, transmembrane domain"/>
    <property type="match status" value="1"/>
</dbReference>
<dbReference type="InterPro" id="IPR023298">
    <property type="entry name" value="ATPase_P-typ_TM_dom_sf"/>
</dbReference>
<dbReference type="RefSeq" id="WP_012833150.1">
    <property type="nucleotide sequence ID" value="NC_013441.1"/>
</dbReference>
<evidence type="ECO:0000313" key="9">
    <source>
        <dbReference type="Proteomes" id="UP000001219"/>
    </source>
</evidence>
<gene>
    <name evidence="8" type="ordered locus">Gbro_1285</name>
</gene>
<dbReference type="InterPro" id="IPR001757">
    <property type="entry name" value="P_typ_ATPase"/>
</dbReference>
<dbReference type="Pfam" id="PF00702">
    <property type="entry name" value="Hydrolase"/>
    <property type="match status" value="1"/>
</dbReference>
<dbReference type="eggNOG" id="COG0474">
    <property type="taxonomic scope" value="Bacteria"/>
</dbReference>
<dbReference type="GO" id="GO:0005524">
    <property type="term" value="F:ATP binding"/>
    <property type="evidence" value="ECO:0007669"/>
    <property type="project" value="InterPro"/>
</dbReference>
<dbReference type="STRING" id="526226.Gbro_1285"/>
<dbReference type="EMBL" id="CP001802">
    <property type="protein sequence ID" value="ACY20577.1"/>
    <property type="molecule type" value="Genomic_DNA"/>
</dbReference>
<keyword evidence="5 6" id="KW-0472">Membrane</keyword>